<gene>
    <name evidence="1" type="ORF">WA1_12525</name>
</gene>
<dbReference type="OrthoDB" id="414891at2"/>
<dbReference type="EMBL" id="ANNX02000016">
    <property type="protein sequence ID" value="KYC42933.1"/>
    <property type="molecule type" value="Genomic_DNA"/>
</dbReference>
<dbReference type="InterPro" id="IPR017589">
    <property type="entry name" value="CRISPR-assoc_prot_Cas10d/Csc3"/>
</dbReference>
<dbReference type="STRING" id="128403.WA1_12525"/>
<comment type="caution">
    <text evidence="1">The sequence shown here is derived from an EMBL/GenBank/DDBJ whole genome shotgun (WGS) entry which is preliminary data.</text>
</comment>
<dbReference type="NCBIfam" id="TIGR03174">
    <property type="entry name" value="cas_Csc3"/>
    <property type="match status" value="2"/>
</dbReference>
<evidence type="ECO:0000313" key="1">
    <source>
        <dbReference type="EMBL" id="KYC42933.1"/>
    </source>
</evidence>
<organism evidence="1 2">
    <name type="scientific">Scytonema hofmannii PCC 7110</name>
    <dbReference type="NCBI Taxonomy" id="128403"/>
    <lineage>
        <taxon>Bacteria</taxon>
        <taxon>Bacillati</taxon>
        <taxon>Cyanobacteriota</taxon>
        <taxon>Cyanophyceae</taxon>
        <taxon>Nostocales</taxon>
        <taxon>Scytonemataceae</taxon>
        <taxon>Scytonema</taxon>
    </lineage>
</organism>
<keyword evidence="2" id="KW-1185">Reference proteome</keyword>
<dbReference type="AlphaFoldDB" id="A0A139XE56"/>
<sequence length="972" mass="111455">MSTLLQTLLIETLPEDTDPILRLYIEKLLPPLEREFSVISALGGSYEAHYQVLSLLGDPYAQEKAQRWSSRADQNLLVHVLNGLLTAWNISKYLPQPLSDIEKYLLCLGLTLHDYNKYCNGQGEETPKNWQVEEIIDLCRDLGEKLEFKLFWSEWQDYLPEIAYLAQNTQNKVGTNPYPANWPVPKIKDRRRLGNPLHYLLAFGDIAVHFSDPADIDTQTGGQRLREQLRFLKINKNLVYHRLRDTVGILSNGIHNATILFAKELHWEPILFFAQGVIYLAPPDNETPEIQKLQEFIWIQVSGVLASKMMGGDIGFKRDGKGLKVAPQTLELFSPAELIPKLPRVIEVKVANSKDPATPKRLEKLPLTETEREFLSKGADIRADRIAEFIFLTQKEFFAESPEYINWMLNTLGISNEISPEQTQVQAGGVNYGWYHAAAYYVASHASLKPEDVSESIERWAENLAIWASENNLLLSHSSPIRDIFYDYLTQYLEVQGWDSDRTSFDTEFTAYANAKTKIAKQPICSLSSGEFTSEDQMDSVVLFKPQQYSNKNTLGGRQIKRGISKIWALEMLLRQAFWSVPAGKLEEQQPVFLYIFPAYVYSPQTAAAIKLLVNNMKSINLWDVRKQWLENKMDIHALQSVAWLSHEANLGRFEKDKYAREDLPFMAMNYTTTRGKTLTDAWVQPAFLALSLPVLLGVKVIATSSSVPLYDSDSDFKESIVLDAPASFWNLLGLSNSLRIQDFQNAMQRLLIAYSLHLETRGSLQDARWRDLIKTVREVTTNVLNIFCLAAERLRRDKRDPSQEEVKRYWQYAQLWVKQDDSNQNGGVFLMKLMEKLVQQYRVFYQASLGESSHTILLPLSKALEMILSVPQQVDVDDLILQASGQIQDALKRQEVYKRPLMMDKSLEKTKREEQELMAIHAFMTTCVRELFLGIYKGDRALLQENRNRIKSGAEFAYRWLVLQEKSAKVS</sequence>
<proteinExistence type="predicted"/>
<dbReference type="RefSeq" id="WP_017750002.1">
    <property type="nucleotide sequence ID" value="NZ_KQ976354.1"/>
</dbReference>
<reference evidence="1 2" key="1">
    <citation type="journal article" date="2013" name="Genome Biol. Evol.">
        <title>Genomes of Stigonematalean cyanobacteria (subsection V) and the evolution of oxygenic photosynthesis from prokaryotes to plastids.</title>
        <authorList>
            <person name="Dagan T."/>
            <person name="Roettger M."/>
            <person name="Stucken K."/>
            <person name="Landan G."/>
            <person name="Koch R."/>
            <person name="Major P."/>
            <person name="Gould S.B."/>
            <person name="Goremykin V.V."/>
            <person name="Rippka R."/>
            <person name="Tandeau de Marsac N."/>
            <person name="Gugger M."/>
            <person name="Lockhart P.J."/>
            <person name="Allen J.F."/>
            <person name="Brune I."/>
            <person name="Maus I."/>
            <person name="Puhler A."/>
            <person name="Martin W.F."/>
        </authorList>
    </citation>
    <scope>NUCLEOTIDE SEQUENCE [LARGE SCALE GENOMIC DNA]</scope>
    <source>
        <strain evidence="1 2">PCC 7110</strain>
    </source>
</reference>
<evidence type="ECO:0000313" key="2">
    <source>
        <dbReference type="Proteomes" id="UP000076925"/>
    </source>
</evidence>
<accession>A0A139XE56</accession>
<protein>
    <submittedName>
        <fullName evidence="1">Type I-D CRISPR-associated protein Cas10d/Csc3</fullName>
    </submittedName>
</protein>
<dbReference type="Proteomes" id="UP000076925">
    <property type="component" value="Unassembled WGS sequence"/>
</dbReference>
<name>A0A139XE56_9CYAN</name>